<name>A0A3N4JIW4_9PEZI</name>
<organism evidence="2 3">
    <name type="scientific">Choiromyces venosus 120613-1</name>
    <dbReference type="NCBI Taxonomy" id="1336337"/>
    <lineage>
        <taxon>Eukaryota</taxon>
        <taxon>Fungi</taxon>
        <taxon>Dikarya</taxon>
        <taxon>Ascomycota</taxon>
        <taxon>Pezizomycotina</taxon>
        <taxon>Pezizomycetes</taxon>
        <taxon>Pezizales</taxon>
        <taxon>Tuberaceae</taxon>
        <taxon>Choiromyces</taxon>
    </lineage>
</organism>
<feature type="compositionally biased region" description="Basic and acidic residues" evidence="1">
    <location>
        <begin position="105"/>
        <end position="123"/>
    </location>
</feature>
<sequence length="123" mass="13196">MNAHTPGTNVPHDNTKPPASSSVPTNDLDQGSSELMNAVKILIDAVGPALNADSDAVATTTTTTTTKIPRKRAPRAVPAGSPRRSTRIKSTPNSSQNPPTVIFTSKEKNQPSKDRHRYHVPDY</sequence>
<dbReference type="AlphaFoldDB" id="A0A3N4JIW4"/>
<evidence type="ECO:0000256" key="1">
    <source>
        <dbReference type="SAM" id="MobiDB-lite"/>
    </source>
</evidence>
<keyword evidence="3" id="KW-1185">Reference proteome</keyword>
<feature type="compositionally biased region" description="Polar residues" evidence="1">
    <location>
        <begin position="88"/>
        <end position="103"/>
    </location>
</feature>
<protein>
    <submittedName>
        <fullName evidence="2">Uncharacterized protein</fullName>
    </submittedName>
</protein>
<evidence type="ECO:0000313" key="2">
    <source>
        <dbReference type="EMBL" id="RPA93814.1"/>
    </source>
</evidence>
<dbReference type="Proteomes" id="UP000276215">
    <property type="component" value="Unassembled WGS sequence"/>
</dbReference>
<evidence type="ECO:0000313" key="3">
    <source>
        <dbReference type="Proteomes" id="UP000276215"/>
    </source>
</evidence>
<proteinExistence type="predicted"/>
<reference evidence="2 3" key="1">
    <citation type="journal article" date="2018" name="Nat. Ecol. Evol.">
        <title>Pezizomycetes genomes reveal the molecular basis of ectomycorrhizal truffle lifestyle.</title>
        <authorList>
            <person name="Murat C."/>
            <person name="Payen T."/>
            <person name="Noel B."/>
            <person name="Kuo A."/>
            <person name="Morin E."/>
            <person name="Chen J."/>
            <person name="Kohler A."/>
            <person name="Krizsan K."/>
            <person name="Balestrini R."/>
            <person name="Da Silva C."/>
            <person name="Montanini B."/>
            <person name="Hainaut M."/>
            <person name="Levati E."/>
            <person name="Barry K.W."/>
            <person name="Belfiori B."/>
            <person name="Cichocki N."/>
            <person name="Clum A."/>
            <person name="Dockter R.B."/>
            <person name="Fauchery L."/>
            <person name="Guy J."/>
            <person name="Iotti M."/>
            <person name="Le Tacon F."/>
            <person name="Lindquist E.A."/>
            <person name="Lipzen A."/>
            <person name="Malagnac F."/>
            <person name="Mello A."/>
            <person name="Molinier V."/>
            <person name="Miyauchi S."/>
            <person name="Poulain J."/>
            <person name="Riccioni C."/>
            <person name="Rubini A."/>
            <person name="Sitrit Y."/>
            <person name="Splivallo R."/>
            <person name="Traeger S."/>
            <person name="Wang M."/>
            <person name="Zifcakova L."/>
            <person name="Wipf D."/>
            <person name="Zambonelli A."/>
            <person name="Paolocci F."/>
            <person name="Nowrousian M."/>
            <person name="Ottonello S."/>
            <person name="Baldrian P."/>
            <person name="Spatafora J.W."/>
            <person name="Henrissat B."/>
            <person name="Nagy L.G."/>
            <person name="Aury J.M."/>
            <person name="Wincker P."/>
            <person name="Grigoriev I.V."/>
            <person name="Bonfante P."/>
            <person name="Martin F.M."/>
        </authorList>
    </citation>
    <scope>NUCLEOTIDE SEQUENCE [LARGE SCALE GENOMIC DNA]</scope>
    <source>
        <strain evidence="2 3">120613-1</strain>
    </source>
</reference>
<feature type="region of interest" description="Disordered" evidence="1">
    <location>
        <begin position="49"/>
        <end position="123"/>
    </location>
</feature>
<gene>
    <name evidence="2" type="ORF">L873DRAFT_1793401</name>
</gene>
<dbReference type="EMBL" id="ML120446">
    <property type="protein sequence ID" value="RPA93814.1"/>
    <property type="molecule type" value="Genomic_DNA"/>
</dbReference>
<accession>A0A3N4JIW4</accession>
<feature type="region of interest" description="Disordered" evidence="1">
    <location>
        <begin position="1"/>
        <end position="32"/>
    </location>
</feature>